<reference evidence="3 4" key="1">
    <citation type="submission" date="2016-11" db="EMBL/GenBank/DDBJ databases">
        <title>Sphingorhabdus sp. LPB0140, isolated from marine environment.</title>
        <authorList>
            <person name="Kim E."/>
            <person name="Yi H."/>
        </authorList>
    </citation>
    <scope>NUCLEOTIDE SEQUENCE [LARGE SCALE GENOMIC DNA]</scope>
    <source>
        <strain evidence="3 4">LPB0140</strain>
    </source>
</reference>
<dbReference type="AlphaFoldDB" id="A0A1L3JC75"/>
<evidence type="ECO:0000313" key="4">
    <source>
        <dbReference type="Proteomes" id="UP000242561"/>
    </source>
</evidence>
<dbReference type="KEGG" id="sphl:LPB140_07940"/>
<feature type="compositionally biased region" description="Basic and acidic residues" evidence="1">
    <location>
        <begin position="70"/>
        <end position="80"/>
    </location>
</feature>
<dbReference type="InterPro" id="IPR018247">
    <property type="entry name" value="EF_Hand_1_Ca_BS"/>
</dbReference>
<feature type="domain" description="EF-hand" evidence="2">
    <location>
        <begin position="91"/>
        <end position="126"/>
    </location>
</feature>
<dbReference type="Proteomes" id="UP000242561">
    <property type="component" value="Chromosome"/>
</dbReference>
<dbReference type="Gene3D" id="1.10.238.10">
    <property type="entry name" value="EF-hand"/>
    <property type="match status" value="1"/>
</dbReference>
<evidence type="ECO:0000256" key="1">
    <source>
        <dbReference type="SAM" id="MobiDB-lite"/>
    </source>
</evidence>
<dbReference type="GO" id="GO:0005509">
    <property type="term" value="F:calcium ion binding"/>
    <property type="evidence" value="ECO:0007669"/>
    <property type="project" value="InterPro"/>
</dbReference>
<dbReference type="RefSeq" id="WP_072559379.1">
    <property type="nucleotide sequence ID" value="NZ_CP018154.1"/>
</dbReference>
<dbReference type="EMBL" id="CP018154">
    <property type="protein sequence ID" value="APG62730.1"/>
    <property type="molecule type" value="Genomic_DNA"/>
</dbReference>
<dbReference type="SUPFAM" id="SSF47473">
    <property type="entry name" value="EF-hand"/>
    <property type="match status" value="1"/>
</dbReference>
<dbReference type="InterPro" id="IPR011992">
    <property type="entry name" value="EF-hand-dom_pair"/>
</dbReference>
<feature type="region of interest" description="Disordered" evidence="1">
    <location>
        <begin position="34"/>
        <end position="80"/>
    </location>
</feature>
<sequence>MQMRIITIFSTLAVMAAGFLLWQGYAYNQNSLPEGKPPPDAADNGLPLAGANAPAFGKAPPEPPAAAQSSREEKRFNRYDRDRDGLISRLELMSSRTKAFKNLDKDGNNLLSFEEWAVATSDRFTNADSDKNMLLTRKEFATTRPKTSKKPACKC</sequence>
<keyword evidence="4" id="KW-1185">Reference proteome</keyword>
<proteinExistence type="predicted"/>
<accession>A0A1L3JC75</accession>
<name>A0A1L3JC75_9SPHN</name>
<gene>
    <name evidence="3" type="ORF">LPB140_07940</name>
</gene>
<dbReference type="Pfam" id="PF13202">
    <property type="entry name" value="EF-hand_5"/>
    <property type="match status" value="2"/>
</dbReference>
<dbReference type="PROSITE" id="PS00018">
    <property type="entry name" value="EF_HAND_1"/>
    <property type="match status" value="1"/>
</dbReference>
<dbReference type="PROSITE" id="PS50222">
    <property type="entry name" value="EF_HAND_2"/>
    <property type="match status" value="1"/>
</dbReference>
<dbReference type="STRING" id="1913578.LPB140_07940"/>
<evidence type="ECO:0000313" key="3">
    <source>
        <dbReference type="EMBL" id="APG62730.1"/>
    </source>
</evidence>
<evidence type="ECO:0000259" key="2">
    <source>
        <dbReference type="PROSITE" id="PS50222"/>
    </source>
</evidence>
<protein>
    <recommendedName>
        <fullName evidence="2">EF-hand domain-containing protein</fullName>
    </recommendedName>
</protein>
<organism evidence="3 4">
    <name type="scientific">Sphingorhabdus lutea</name>
    <dbReference type="NCBI Taxonomy" id="1913578"/>
    <lineage>
        <taxon>Bacteria</taxon>
        <taxon>Pseudomonadati</taxon>
        <taxon>Pseudomonadota</taxon>
        <taxon>Alphaproteobacteria</taxon>
        <taxon>Sphingomonadales</taxon>
        <taxon>Sphingomonadaceae</taxon>
        <taxon>Sphingorhabdus</taxon>
    </lineage>
</organism>
<dbReference type="InterPro" id="IPR002048">
    <property type="entry name" value="EF_hand_dom"/>
</dbReference>